<comment type="caution">
    <text evidence="5">The sequence shown here is derived from an EMBL/GenBank/DDBJ whole genome shotgun (WGS) entry which is preliminary data.</text>
</comment>
<dbReference type="PIRSF" id="PIRSF016616">
    <property type="entry name" value="HHMT"/>
    <property type="match status" value="1"/>
</dbReference>
<dbReference type="Gene3D" id="3.40.50.150">
    <property type="entry name" value="Vaccinia Virus protein VP39"/>
    <property type="match status" value="1"/>
</dbReference>
<keyword evidence="6" id="KW-1185">Reference proteome</keyword>
<evidence type="ECO:0000313" key="5">
    <source>
        <dbReference type="EMBL" id="KAG7322646.1"/>
    </source>
</evidence>
<dbReference type="PROSITE" id="PS51597">
    <property type="entry name" value="SAM_HNMT"/>
    <property type="match status" value="1"/>
</dbReference>
<evidence type="ECO:0000256" key="1">
    <source>
        <dbReference type="ARBA" id="ARBA00011245"/>
    </source>
</evidence>
<gene>
    <name evidence="5" type="ORF">KOW79_013992</name>
</gene>
<evidence type="ECO:0000256" key="3">
    <source>
        <dbReference type="ARBA" id="ARBA00022679"/>
    </source>
</evidence>
<keyword evidence="2" id="KW-0489">Methyltransferase</keyword>
<evidence type="ECO:0000256" key="2">
    <source>
        <dbReference type="ARBA" id="ARBA00022603"/>
    </source>
</evidence>
<reference evidence="5 6" key="1">
    <citation type="submission" date="2021-06" db="EMBL/GenBank/DDBJ databases">
        <title>Chromosome-level genome assembly of the red-tail catfish (Hemibagrus wyckioides).</title>
        <authorList>
            <person name="Shao F."/>
        </authorList>
    </citation>
    <scope>NUCLEOTIDE SEQUENCE [LARGE SCALE GENOMIC DNA]</scope>
    <source>
        <strain evidence="5">EC202008001</strain>
        <tissue evidence="5">Blood</tissue>
    </source>
</reference>
<keyword evidence="3" id="KW-0808">Transferase</keyword>
<keyword evidence="4" id="KW-0949">S-adenosyl-L-methionine</keyword>
<evidence type="ECO:0008006" key="7">
    <source>
        <dbReference type="Google" id="ProtNLM"/>
    </source>
</evidence>
<dbReference type="InterPro" id="IPR016673">
    <property type="entry name" value="HHMT-like"/>
</dbReference>
<dbReference type="FunFam" id="3.40.50.150:FF:000118">
    <property type="entry name" value="Histamine N-methyltransferase"/>
    <property type="match status" value="1"/>
</dbReference>
<evidence type="ECO:0000313" key="6">
    <source>
        <dbReference type="Proteomes" id="UP000824219"/>
    </source>
</evidence>
<accession>A0A9D3NFQ0</accession>
<dbReference type="GO" id="GO:0008170">
    <property type="term" value="F:N-methyltransferase activity"/>
    <property type="evidence" value="ECO:0007669"/>
    <property type="project" value="InterPro"/>
</dbReference>
<evidence type="ECO:0000256" key="4">
    <source>
        <dbReference type="ARBA" id="ARBA00022691"/>
    </source>
</evidence>
<proteinExistence type="predicted"/>
<dbReference type="OrthoDB" id="5984880at2759"/>
<comment type="subunit">
    <text evidence="1">Monomer.</text>
</comment>
<dbReference type="InterPro" id="IPR029063">
    <property type="entry name" value="SAM-dependent_MTases_sf"/>
</dbReference>
<name>A0A9D3NFQ0_9TELE</name>
<protein>
    <recommendedName>
        <fullName evidence="7">Histamine N-methyltransferase</fullName>
    </recommendedName>
</protein>
<dbReference type="GO" id="GO:0032259">
    <property type="term" value="P:methylation"/>
    <property type="evidence" value="ECO:0007669"/>
    <property type="project" value="UniProtKB-KW"/>
</dbReference>
<dbReference type="EMBL" id="JAHKSW010000016">
    <property type="protein sequence ID" value="KAG7322646.1"/>
    <property type="molecule type" value="Genomic_DNA"/>
</dbReference>
<dbReference type="Pfam" id="PF13489">
    <property type="entry name" value="Methyltransf_23"/>
    <property type="match status" value="1"/>
</dbReference>
<dbReference type="AlphaFoldDB" id="A0A9D3NFQ0"/>
<sequence length="312" mass="35851">MVLLQYGTRPQQNNWLKTTRKIKIKMQSLVDDYYKYFQTFELLLANSTEHQCMKDFIHMTLPDILASIGTGESTLNVMGVGSGSGEIELEILKLLHKKHPDAKVENEVVEPSNIMLNKYKALLSKTPGLDYVTFNWNEMTATEFEIEWKKRKSEKKMHFINMIQMLYYVEDPEATLSFYRSLLHKDGKVLLVLVADESAWARLSKVCDTQVCKEGISQNLTASEIKSFLDSKKIPYKSYKLHCLLDITECFTPGVEGDQLLDLLTEVIEFRKTAPTELKDRVLEFLKCPENNQTVNGRILFDCSNEALLINA</sequence>
<organism evidence="5 6">
    <name type="scientific">Hemibagrus wyckioides</name>
    <dbReference type="NCBI Taxonomy" id="337641"/>
    <lineage>
        <taxon>Eukaryota</taxon>
        <taxon>Metazoa</taxon>
        <taxon>Chordata</taxon>
        <taxon>Craniata</taxon>
        <taxon>Vertebrata</taxon>
        <taxon>Euteleostomi</taxon>
        <taxon>Actinopterygii</taxon>
        <taxon>Neopterygii</taxon>
        <taxon>Teleostei</taxon>
        <taxon>Ostariophysi</taxon>
        <taxon>Siluriformes</taxon>
        <taxon>Bagridae</taxon>
        <taxon>Hemibagrus</taxon>
    </lineage>
</organism>
<dbReference type="SUPFAM" id="SSF53335">
    <property type="entry name" value="S-adenosyl-L-methionine-dependent methyltransferases"/>
    <property type="match status" value="1"/>
</dbReference>
<dbReference type="Proteomes" id="UP000824219">
    <property type="component" value="Linkage Group LG16"/>
</dbReference>